<feature type="region of interest" description="Disordered" evidence="1">
    <location>
        <begin position="55"/>
        <end position="75"/>
    </location>
</feature>
<dbReference type="EMBL" id="MGDF01000116">
    <property type="protein sequence ID" value="OGL44969.1"/>
    <property type="molecule type" value="Genomic_DNA"/>
</dbReference>
<dbReference type="Proteomes" id="UP000178435">
    <property type="component" value="Unassembled WGS sequence"/>
</dbReference>
<gene>
    <name evidence="2" type="ORF">A2149_03950</name>
</gene>
<reference evidence="2 3" key="1">
    <citation type="journal article" date="2016" name="Nat. Commun.">
        <title>Thousands of microbial genomes shed light on interconnected biogeochemical processes in an aquifer system.</title>
        <authorList>
            <person name="Anantharaman K."/>
            <person name="Brown C.T."/>
            <person name="Hug L.A."/>
            <person name="Sharon I."/>
            <person name="Castelle C.J."/>
            <person name="Probst A.J."/>
            <person name="Thomas B.C."/>
            <person name="Singh A."/>
            <person name="Wilkins M.J."/>
            <person name="Karaoz U."/>
            <person name="Brodie E.L."/>
            <person name="Williams K.H."/>
            <person name="Hubbard S.S."/>
            <person name="Banfield J.F."/>
        </authorList>
    </citation>
    <scope>NUCLEOTIDE SEQUENCE [LARGE SCALE GENOMIC DNA]</scope>
</reference>
<feature type="compositionally biased region" description="Basic and acidic residues" evidence="1">
    <location>
        <begin position="58"/>
        <end position="75"/>
    </location>
</feature>
<evidence type="ECO:0000313" key="3">
    <source>
        <dbReference type="Proteomes" id="UP000178435"/>
    </source>
</evidence>
<proteinExistence type="predicted"/>
<protein>
    <submittedName>
        <fullName evidence="2">Uncharacterized protein</fullName>
    </submittedName>
</protein>
<accession>A0A1F7RTT3</accession>
<sequence length="75" mass="8746">MESKFSLNVLRSSIPKVISYKLNMTSVFRYHSQSIQSTFFWEALVSFRITPHLSPLHGGERRSKRENSLITKEES</sequence>
<organism evidence="2 3">
    <name type="scientific">Candidatus Schekmanbacteria bacterium RBG_16_38_11</name>
    <dbReference type="NCBI Taxonomy" id="1817880"/>
    <lineage>
        <taxon>Bacteria</taxon>
        <taxon>Candidatus Schekmaniibacteriota</taxon>
    </lineage>
</organism>
<comment type="caution">
    <text evidence="2">The sequence shown here is derived from an EMBL/GenBank/DDBJ whole genome shotgun (WGS) entry which is preliminary data.</text>
</comment>
<name>A0A1F7RTT3_9BACT</name>
<evidence type="ECO:0000313" key="2">
    <source>
        <dbReference type="EMBL" id="OGL44969.1"/>
    </source>
</evidence>
<evidence type="ECO:0000256" key="1">
    <source>
        <dbReference type="SAM" id="MobiDB-lite"/>
    </source>
</evidence>
<dbReference type="AlphaFoldDB" id="A0A1F7RTT3"/>